<dbReference type="EMBL" id="CP007174">
    <property type="protein sequence ID" value="AIF82280.1"/>
    <property type="molecule type" value="Genomic_DNA"/>
</dbReference>
<name>A0A075MMB9_9ARCH</name>
<dbReference type="Proteomes" id="UP000028194">
    <property type="component" value="Chromosome"/>
</dbReference>
<dbReference type="OrthoDB" id="11760at2157"/>
<evidence type="ECO:0000313" key="4">
    <source>
        <dbReference type="Proteomes" id="UP000028194"/>
    </source>
</evidence>
<evidence type="ECO:0000259" key="2">
    <source>
        <dbReference type="PROSITE" id="PS50157"/>
    </source>
</evidence>
<feature type="compositionally biased region" description="Basic and acidic residues" evidence="1">
    <location>
        <begin position="52"/>
        <end position="83"/>
    </location>
</feature>
<dbReference type="PROSITE" id="PS50157">
    <property type="entry name" value="ZINC_FINGER_C2H2_2"/>
    <property type="match status" value="2"/>
</dbReference>
<dbReference type="GeneID" id="59387784"/>
<gene>
    <name evidence="3" type="ORF">NTE_00198</name>
</gene>
<dbReference type="Gene3D" id="3.30.160.60">
    <property type="entry name" value="Classic Zinc Finger"/>
    <property type="match status" value="1"/>
</dbReference>
<dbReference type="SUPFAM" id="SSF57667">
    <property type="entry name" value="beta-beta-alpha zinc fingers"/>
    <property type="match status" value="1"/>
</dbReference>
<organism evidence="3 4">
    <name type="scientific">Candidatus Nitrososphaera evergladensis SR1</name>
    <dbReference type="NCBI Taxonomy" id="1459636"/>
    <lineage>
        <taxon>Archaea</taxon>
        <taxon>Nitrososphaerota</taxon>
        <taxon>Nitrososphaeria</taxon>
        <taxon>Nitrososphaerales</taxon>
        <taxon>Nitrososphaeraceae</taxon>
        <taxon>Nitrososphaera</taxon>
    </lineage>
</organism>
<feature type="domain" description="C2H2-type" evidence="2">
    <location>
        <begin position="36"/>
        <end position="64"/>
    </location>
</feature>
<dbReference type="InterPro" id="IPR036236">
    <property type="entry name" value="Znf_C2H2_sf"/>
</dbReference>
<dbReference type="AlphaFoldDB" id="A0A075MMB9"/>
<dbReference type="STRING" id="1459636.NTE_00198"/>
<proteinExistence type="predicted"/>
<dbReference type="KEGG" id="nev:NTE_00198"/>
<dbReference type="InterPro" id="IPR013087">
    <property type="entry name" value="Znf_C2H2_type"/>
</dbReference>
<feature type="domain" description="C2H2-type" evidence="2">
    <location>
        <begin position="8"/>
        <end position="31"/>
    </location>
</feature>
<reference evidence="3 4" key="1">
    <citation type="journal article" date="2014" name="PLoS ONE">
        <title>Genome Sequence of Candidatus Nitrososphaera evergladensis from Group I.1b Enriched from Everglades Soil Reveals Novel Genomic Features of the Ammonia-Oxidizing Archaea.</title>
        <authorList>
            <person name="Zhalnina K.V."/>
            <person name="Dias R."/>
            <person name="Leonard M.T."/>
            <person name="Dorr de Quadros P."/>
            <person name="Camargo F.A."/>
            <person name="Drew J.C."/>
            <person name="Farmerie W.G."/>
            <person name="Daroub S.H."/>
            <person name="Triplett E.W."/>
        </authorList>
    </citation>
    <scope>NUCLEOTIDE SEQUENCE [LARGE SCALE GENOMIC DNA]</scope>
    <source>
        <strain evidence="3 4">SR1</strain>
    </source>
</reference>
<feature type="compositionally biased region" description="Basic and acidic residues" evidence="1">
    <location>
        <begin position="90"/>
        <end position="100"/>
    </location>
</feature>
<evidence type="ECO:0000256" key="1">
    <source>
        <dbReference type="SAM" id="MobiDB-lite"/>
    </source>
</evidence>
<accession>A0A075MMB9</accession>
<feature type="region of interest" description="Disordered" evidence="1">
    <location>
        <begin position="52"/>
        <end position="100"/>
    </location>
</feature>
<dbReference type="RefSeq" id="WP_193354082.1">
    <property type="nucleotide sequence ID" value="NZ_CP007174.1"/>
</dbReference>
<dbReference type="PROSITE" id="PS00028">
    <property type="entry name" value="ZINC_FINGER_C2H2_1"/>
    <property type="match status" value="1"/>
</dbReference>
<dbReference type="eggNOG" id="arCOG06947">
    <property type="taxonomic scope" value="Archaea"/>
</dbReference>
<evidence type="ECO:0000313" key="3">
    <source>
        <dbReference type="EMBL" id="AIF82280.1"/>
    </source>
</evidence>
<keyword evidence="4" id="KW-1185">Reference proteome</keyword>
<dbReference type="HOGENOM" id="CLU_184933_0_0_2"/>
<sequence length="100" mass="12147">MNFLHKSYKCDLCDSKLDTYDDLIKHAREVHHHAIVKCHECGKEFIHEKDRLHHAREEHEKKVRAREEKNLHRHDESKTKDMTPQEEVDVQTRKFSDNFE</sequence>
<dbReference type="SMART" id="SM00355">
    <property type="entry name" value="ZnF_C2H2"/>
    <property type="match status" value="2"/>
</dbReference>
<protein>
    <recommendedName>
        <fullName evidence="2">C2H2-type domain-containing protein</fullName>
    </recommendedName>
</protein>